<proteinExistence type="inferred from homology"/>
<gene>
    <name evidence="7" type="ORF">SI8410_09013733</name>
</gene>
<feature type="transmembrane region" description="Helical" evidence="6">
    <location>
        <begin position="243"/>
        <end position="263"/>
    </location>
</feature>
<keyword evidence="3 6" id="KW-0812">Transmembrane</keyword>
<feature type="transmembrane region" description="Helical" evidence="6">
    <location>
        <begin position="38"/>
        <end position="57"/>
    </location>
</feature>
<dbReference type="OrthoDB" id="5963193at2759"/>
<protein>
    <submittedName>
        <fullName evidence="7">Uncharacterized protein</fullName>
    </submittedName>
</protein>
<dbReference type="PANTHER" id="PTHR10383">
    <property type="entry name" value="SERINE INCORPORATOR"/>
    <property type="match status" value="1"/>
</dbReference>
<accession>A0A7I8L187</accession>
<dbReference type="Pfam" id="PF03348">
    <property type="entry name" value="Serinc"/>
    <property type="match status" value="1"/>
</dbReference>
<dbReference type="PANTHER" id="PTHR10383:SF63">
    <property type="entry name" value="OS01G0179800 PROTEIN"/>
    <property type="match status" value="1"/>
</dbReference>
<keyword evidence="4 6" id="KW-1133">Transmembrane helix</keyword>
<feature type="transmembrane region" description="Helical" evidence="6">
    <location>
        <begin position="78"/>
        <end position="99"/>
    </location>
</feature>
<keyword evidence="5 6" id="KW-0472">Membrane</keyword>
<feature type="transmembrane region" description="Helical" evidence="6">
    <location>
        <begin position="143"/>
        <end position="167"/>
    </location>
</feature>
<organism evidence="7 8">
    <name type="scientific">Spirodela intermedia</name>
    <name type="common">Intermediate duckweed</name>
    <dbReference type="NCBI Taxonomy" id="51605"/>
    <lineage>
        <taxon>Eukaryota</taxon>
        <taxon>Viridiplantae</taxon>
        <taxon>Streptophyta</taxon>
        <taxon>Embryophyta</taxon>
        <taxon>Tracheophyta</taxon>
        <taxon>Spermatophyta</taxon>
        <taxon>Magnoliopsida</taxon>
        <taxon>Liliopsida</taxon>
        <taxon>Araceae</taxon>
        <taxon>Lemnoideae</taxon>
        <taxon>Spirodela</taxon>
    </lineage>
</organism>
<feature type="transmembrane region" description="Helical" evidence="6">
    <location>
        <begin position="326"/>
        <end position="346"/>
    </location>
</feature>
<dbReference type="InterPro" id="IPR005016">
    <property type="entry name" value="TDE1/TMS"/>
</dbReference>
<evidence type="ECO:0000256" key="5">
    <source>
        <dbReference type="ARBA" id="ARBA00023136"/>
    </source>
</evidence>
<feature type="transmembrane region" description="Helical" evidence="6">
    <location>
        <begin position="187"/>
        <end position="207"/>
    </location>
</feature>
<dbReference type="EMBL" id="LR746272">
    <property type="protein sequence ID" value="CAA7403055.1"/>
    <property type="molecule type" value="Genomic_DNA"/>
</dbReference>
<comment type="similarity">
    <text evidence="2">Belongs to the TDE1 family.</text>
</comment>
<evidence type="ECO:0000313" key="7">
    <source>
        <dbReference type="EMBL" id="CAA7403055.1"/>
    </source>
</evidence>
<evidence type="ECO:0000256" key="6">
    <source>
        <dbReference type="SAM" id="Phobius"/>
    </source>
</evidence>
<keyword evidence="8" id="KW-1185">Reference proteome</keyword>
<dbReference type="GO" id="GO:0016020">
    <property type="term" value="C:membrane"/>
    <property type="evidence" value="ECO:0007669"/>
    <property type="project" value="UniProtKB-SubCell"/>
</dbReference>
<name>A0A7I8L187_SPIIN</name>
<reference evidence="7" key="1">
    <citation type="submission" date="2020-02" db="EMBL/GenBank/DDBJ databases">
        <authorList>
            <person name="Scholz U."/>
            <person name="Mascher M."/>
            <person name="Fiebig A."/>
        </authorList>
    </citation>
    <scope>NUCLEOTIDE SEQUENCE</scope>
</reference>
<sequence>MESGELDNSGNGDRCRTIVENSRWSKFCNGPSPSLARYAYGLIFFVTNILAWAIRDYGHSALSGLKRLKGCDGARECLGAEGVLRISLGCFVFFFVMCLSTAETKKLVEERNMWHTKCWAWKIILWLGLMTIPFLVPSALINLYGIIAHLGAGIFLVIQLISVISFITWLNDCYRSEKNAERCRVRVLVSSFAAYVSSFLGIILMYIWYAPKLSCEPNIIFISLTLGLLQIMTLVSIHPRVNAGFLAPGLMGVYLVFLCWCAVRSEPERDNRNRMAQTGTHKDWLTIISFVIAVLAIVMATFSTGIDSRSFQFKKTEAEPDDVPYGYGFFHFVFAMGAMYFAMLFISWNANQTTQRWTIDVGWASTWVRVVNEWLAAVLYVWMLLASLATRARESDATCRLENQSDPSDEG</sequence>
<evidence type="ECO:0000256" key="2">
    <source>
        <dbReference type="ARBA" id="ARBA00006665"/>
    </source>
</evidence>
<dbReference type="Proteomes" id="UP000663760">
    <property type="component" value="Chromosome 9"/>
</dbReference>
<evidence type="ECO:0000313" key="8">
    <source>
        <dbReference type="Proteomes" id="UP000663760"/>
    </source>
</evidence>
<feature type="transmembrane region" description="Helical" evidence="6">
    <location>
        <begin position="284"/>
        <end position="306"/>
    </location>
</feature>
<comment type="subcellular location">
    <subcellularLocation>
        <location evidence="1">Membrane</location>
        <topology evidence="1">Multi-pass membrane protein</topology>
    </subcellularLocation>
</comment>
<evidence type="ECO:0000256" key="4">
    <source>
        <dbReference type="ARBA" id="ARBA00022989"/>
    </source>
</evidence>
<dbReference type="AlphaFoldDB" id="A0A7I8L187"/>
<evidence type="ECO:0000256" key="3">
    <source>
        <dbReference type="ARBA" id="ARBA00022692"/>
    </source>
</evidence>
<feature type="transmembrane region" description="Helical" evidence="6">
    <location>
        <begin position="119"/>
        <end position="136"/>
    </location>
</feature>
<evidence type="ECO:0000256" key="1">
    <source>
        <dbReference type="ARBA" id="ARBA00004141"/>
    </source>
</evidence>